<dbReference type="OrthoDB" id="2269373at2759"/>
<feature type="region of interest" description="Disordered" evidence="3">
    <location>
        <begin position="90"/>
        <end position="116"/>
    </location>
</feature>
<keyword evidence="6" id="KW-1185">Reference proteome</keyword>
<dbReference type="PROSITE" id="PS50048">
    <property type="entry name" value="ZN2_CY6_FUNGAL_2"/>
    <property type="match status" value="1"/>
</dbReference>
<feature type="domain" description="Zn(2)-C6 fungal-type" evidence="4">
    <location>
        <begin position="27"/>
        <end position="54"/>
    </location>
</feature>
<name>A0A9N9Y6B8_9HYPO</name>
<dbReference type="InterPro" id="IPR036864">
    <property type="entry name" value="Zn2-C6_fun-type_DNA-bd_sf"/>
</dbReference>
<sequence length="155" mass="16872">MERGSAAGESRSRTDGGVGTPRNRVLSCVNCRQRKIFCTKDIPCGNCIKNNIPCIPSKPAPSRPRHRSTAQDIRERLAKCETLLQEYATVDESAKSRSGQEGPTNPNNDIPPANSEAISESAGKHVDGGLWVTLNDEVFALQAASQAFEADQQYR</sequence>
<proteinExistence type="predicted"/>
<reference evidence="5" key="1">
    <citation type="submission" date="2021-10" db="EMBL/GenBank/DDBJ databases">
        <authorList>
            <person name="Piombo E."/>
        </authorList>
    </citation>
    <scope>NUCLEOTIDE SEQUENCE</scope>
</reference>
<feature type="compositionally biased region" description="Polar residues" evidence="3">
    <location>
        <begin position="96"/>
        <end position="108"/>
    </location>
</feature>
<dbReference type="Proteomes" id="UP000754883">
    <property type="component" value="Unassembled WGS sequence"/>
</dbReference>
<accession>A0A9N9Y6B8</accession>
<dbReference type="EMBL" id="CABFNO020001466">
    <property type="protein sequence ID" value="CAG9989438.1"/>
    <property type="molecule type" value="Genomic_DNA"/>
</dbReference>
<evidence type="ECO:0000256" key="1">
    <source>
        <dbReference type="ARBA" id="ARBA00004123"/>
    </source>
</evidence>
<dbReference type="PROSITE" id="PS00463">
    <property type="entry name" value="ZN2_CY6_FUNGAL_1"/>
    <property type="match status" value="1"/>
</dbReference>
<dbReference type="CDD" id="cd00067">
    <property type="entry name" value="GAL4"/>
    <property type="match status" value="1"/>
</dbReference>
<dbReference type="InterPro" id="IPR001138">
    <property type="entry name" value="Zn2Cys6_DnaBD"/>
</dbReference>
<evidence type="ECO:0000256" key="2">
    <source>
        <dbReference type="ARBA" id="ARBA00023242"/>
    </source>
</evidence>
<dbReference type="InterPro" id="IPR050613">
    <property type="entry name" value="Sec_Metabolite_Reg"/>
</dbReference>
<evidence type="ECO:0000259" key="4">
    <source>
        <dbReference type="PROSITE" id="PS50048"/>
    </source>
</evidence>
<dbReference type="GO" id="GO:0008270">
    <property type="term" value="F:zinc ion binding"/>
    <property type="evidence" value="ECO:0007669"/>
    <property type="project" value="InterPro"/>
</dbReference>
<evidence type="ECO:0000256" key="3">
    <source>
        <dbReference type="SAM" id="MobiDB-lite"/>
    </source>
</evidence>
<dbReference type="GO" id="GO:0005634">
    <property type="term" value="C:nucleus"/>
    <property type="evidence" value="ECO:0007669"/>
    <property type="project" value="UniProtKB-SubCell"/>
</dbReference>
<evidence type="ECO:0000313" key="6">
    <source>
        <dbReference type="Proteomes" id="UP000754883"/>
    </source>
</evidence>
<organism evidence="5 6">
    <name type="scientific">Clonostachys byssicola</name>
    <dbReference type="NCBI Taxonomy" id="160290"/>
    <lineage>
        <taxon>Eukaryota</taxon>
        <taxon>Fungi</taxon>
        <taxon>Dikarya</taxon>
        <taxon>Ascomycota</taxon>
        <taxon>Pezizomycotina</taxon>
        <taxon>Sordariomycetes</taxon>
        <taxon>Hypocreomycetidae</taxon>
        <taxon>Hypocreales</taxon>
        <taxon>Bionectriaceae</taxon>
        <taxon>Clonostachys</taxon>
    </lineage>
</organism>
<dbReference type="Gene3D" id="4.10.240.10">
    <property type="entry name" value="Zn(2)-C6 fungal-type DNA-binding domain"/>
    <property type="match status" value="1"/>
</dbReference>
<dbReference type="AlphaFoldDB" id="A0A9N9Y6B8"/>
<protein>
    <recommendedName>
        <fullName evidence="4">Zn(2)-C6 fungal-type domain-containing protein</fullName>
    </recommendedName>
</protein>
<dbReference type="SMART" id="SM00066">
    <property type="entry name" value="GAL4"/>
    <property type="match status" value="1"/>
</dbReference>
<comment type="caution">
    <text evidence="5">The sequence shown here is derived from an EMBL/GenBank/DDBJ whole genome shotgun (WGS) entry which is preliminary data.</text>
</comment>
<dbReference type="PANTHER" id="PTHR31001">
    <property type="entry name" value="UNCHARACTERIZED TRANSCRIPTIONAL REGULATORY PROTEIN"/>
    <property type="match status" value="1"/>
</dbReference>
<gene>
    <name evidence="5" type="ORF">CBYS24578_00017258</name>
</gene>
<evidence type="ECO:0000313" key="5">
    <source>
        <dbReference type="EMBL" id="CAG9989438.1"/>
    </source>
</evidence>
<dbReference type="SUPFAM" id="SSF57701">
    <property type="entry name" value="Zn2/Cys6 DNA-binding domain"/>
    <property type="match status" value="1"/>
</dbReference>
<keyword evidence="2" id="KW-0539">Nucleus</keyword>
<dbReference type="GO" id="GO:0000981">
    <property type="term" value="F:DNA-binding transcription factor activity, RNA polymerase II-specific"/>
    <property type="evidence" value="ECO:0007669"/>
    <property type="project" value="InterPro"/>
</dbReference>
<comment type="subcellular location">
    <subcellularLocation>
        <location evidence="1">Nucleus</location>
    </subcellularLocation>
</comment>
<dbReference type="Pfam" id="PF00172">
    <property type="entry name" value="Zn_clus"/>
    <property type="match status" value="1"/>
</dbReference>